<dbReference type="EMBL" id="FQZE01000033">
    <property type="protein sequence ID" value="SHJ83389.1"/>
    <property type="molecule type" value="Genomic_DNA"/>
</dbReference>
<gene>
    <name evidence="1" type="ORF">SAMN05444280_13328</name>
</gene>
<evidence type="ECO:0000313" key="1">
    <source>
        <dbReference type="EMBL" id="SHJ83389.1"/>
    </source>
</evidence>
<proteinExistence type="predicted"/>
<organism evidence="1 2">
    <name type="scientific">Tangfeifania diversioriginum</name>
    <dbReference type="NCBI Taxonomy" id="1168035"/>
    <lineage>
        <taxon>Bacteria</taxon>
        <taxon>Pseudomonadati</taxon>
        <taxon>Bacteroidota</taxon>
        <taxon>Bacteroidia</taxon>
        <taxon>Marinilabiliales</taxon>
        <taxon>Prolixibacteraceae</taxon>
        <taxon>Tangfeifania</taxon>
    </lineage>
</organism>
<evidence type="ECO:0000313" key="2">
    <source>
        <dbReference type="Proteomes" id="UP000184050"/>
    </source>
</evidence>
<reference evidence="1 2" key="1">
    <citation type="submission" date="2016-11" db="EMBL/GenBank/DDBJ databases">
        <authorList>
            <person name="Jaros S."/>
            <person name="Januszkiewicz K."/>
            <person name="Wedrychowicz H."/>
        </authorList>
    </citation>
    <scope>NUCLEOTIDE SEQUENCE [LARGE SCALE GENOMIC DNA]</scope>
    <source>
        <strain evidence="1 2">DSM 27063</strain>
    </source>
</reference>
<accession>A0A1M6MIS5</accession>
<name>A0A1M6MIS5_9BACT</name>
<dbReference type="Proteomes" id="UP000184050">
    <property type="component" value="Unassembled WGS sequence"/>
</dbReference>
<dbReference type="AlphaFoldDB" id="A0A1M6MIS5"/>
<keyword evidence="2" id="KW-1185">Reference proteome</keyword>
<sequence>MVTTIKKGTSRKKIIDVLKKRKTKTKGLDLKKYCGSISLEEDPLEMQKKWRNEWE</sequence>
<dbReference type="STRING" id="1168035.SAMN05444280_13328"/>
<protein>
    <submittedName>
        <fullName evidence="1">Uncharacterized protein</fullName>
    </submittedName>
</protein>
<dbReference type="RefSeq" id="WP_175552560.1">
    <property type="nucleotide sequence ID" value="NZ_FQZE01000033.1"/>
</dbReference>